<dbReference type="InterPro" id="IPR010686">
    <property type="entry name" value="OBAP-like"/>
</dbReference>
<feature type="region of interest" description="Disordered" evidence="1">
    <location>
        <begin position="244"/>
        <end position="273"/>
    </location>
</feature>
<protein>
    <submittedName>
        <fullName evidence="3">DUF1264 domain-containing protein</fullName>
    </submittedName>
</protein>
<proteinExistence type="predicted"/>
<name>A0A3G2EAQ2_9BURK</name>
<evidence type="ECO:0000256" key="1">
    <source>
        <dbReference type="SAM" id="MobiDB-lite"/>
    </source>
</evidence>
<evidence type="ECO:0000313" key="4">
    <source>
        <dbReference type="Proteomes" id="UP000279594"/>
    </source>
</evidence>
<dbReference type="AlphaFoldDB" id="A0A3G2EAQ2"/>
<dbReference type="PANTHER" id="PTHR31360:SF0">
    <property type="entry name" value="OIL BODY-ASSOCIATED PROTEIN 1B"/>
    <property type="match status" value="1"/>
</dbReference>
<keyword evidence="4" id="KW-1185">Reference proteome</keyword>
<dbReference type="Proteomes" id="UP000279594">
    <property type="component" value="Chromosome"/>
</dbReference>
<sequence length="273" mass="28919">MLLVDMKALKAMLCAGLGMGLAACGARNTASNVEAPGAPAGVSTRVLDAGADALQARPPIAALNAYLDGFHFYNGNLRGQMEAHHYCAIVNEELIQCVIYDGNVKDAKLMGVEYIVSARLYQGLPAAEKALWHSHVHEVKSGQLIAPGIPAVAEKALMQKLVGTYGKTWHTWHTDLHKTLPLGVPQLMMGFTADGQADAAMVAARDHRFGIDSAEKRRQRTDIAAPAIVAGADAWQHGTVIQLADPTGMPHSSSSPPPPSTHTAAPAISRPSR</sequence>
<gene>
    <name evidence="3" type="ORF">D9M09_13035</name>
</gene>
<organism evidence="3 4">
    <name type="scientific">Janthinobacterium agaricidamnosum</name>
    <dbReference type="NCBI Taxonomy" id="55508"/>
    <lineage>
        <taxon>Bacteria</taxon>
        <taxon>Pseudomonadati</taxon>
        <taxon>Pseudomonadota</taxon>
        <taxon>Betaproteobacteria</taxon>
        <taxon>Burkholderiales</taxon>
        <taxon>Oxalobacteraceae</taxon>
        <taxon>Janthinobacterium</taxon>
    </lineage>
</organism>
<feature type="signal peptide" evidence="2">
    <location>
        <begin position="1"/>
        <end position="22"/>
    </location>
</feature>
<keyword evidence="2" id="KW-0732">Signal</keyword>
<dbReference type="Pfam" id="PF06884">
    <property type="entry name" value="DUF1264"/>
    <property type="match status" value="1"/>
</dbReference>
<accession>A0A3G2EAQ2</accession>
<dbReference type="EMBL" id="CP033019">
    <property type="protein sequence ID" value="AYM76616.1"/>
    <property type="molecule type" value="Genomic_DNA"/>
</dbReference>
<dbReference type="PROSITE" id="PS51257">
    <property type="entry name" value="PROKAR_LIPOPROTEIN"/>
    <property type="match status" value="1"/>
</dbReference>
<dbReference type="RefSeq" id="WP_121669491.1">
    <property type="nucleotide sequence ID" value="NZ_CP033019.1"/>
</dbReference>
<feature type="chain" id="PRO_5018179956" evidence="2">
    <location>
        <begin position="23"/>
        <end position="273"/>
    </location>
</feature>
<reference evidence="3 4" key="1">
    <citation type="submission" date="2018-10" db="EMBL/GenBank/DDBJ databases">
        <title>Effects of UV and annual dynamics of microbial communities in freshwater RAS systems.</title>
        <authorList>
            <person name="Bekkelund A.K."/>
            <person name="Hansen B.R."/>
            <person name="Stokken H."/>
            <person name="Eriksen B.F."/>
            <person name="Kashulin N.A."/>
        </authorList>
    </citation>
    <scope>NUCLEOTIDE SEQUENCE [LARGE SCALE GENOMIC DNA]</scope>
    <source>
        <strain evidence="3 4">BHSEK</strain>
    </source>
</reference>
<evidence type="ECO:0000313" key="3">
    <source>
        <dbReference type="EMBL" id="AYM76616.1"/>
    </source>
</evidence>
<dbReference type="PANTHER" id="PTHR31360">
    <property type="match status" value="1"/>
</dbReference>
<evidence type="ECO:0000256" key="2">
    <source>
        <dbReference type="SAM" id="SignalP"/>
    </source>
</evidence>